<dbReference type="Proteomes" id="UP000005204">
    <property type="component" value="Unassembled WGS sequence"/>
</dbReference>
<sequence length="237" mass="24859">MEFLWRQTFFCICINVIISDVLVNGQSSPAGASFAPPISVLSGAGLPPSFTPQQIQSKEYAKPVSDLLNTVLRGTASNGGLRSQSSFPYYGGPVVYPNDSDDDDLGILLTILLLATRNRNCGGYGCGGNNCCNSNSRPLLVPCPIPIPMNYHIISYFDRSSEEYDSDEYDWGAGFLSTDVSAGGGGGCGGGSSRSNSDPKQVVVIDANNGASKTDEASGIGVNVDVPVDTDALNIDP</sequence>
<name>A0A8R2R558_BOMMO</name>
<reference evidence="2" key="2">
    <citation type="submission" date="2022-06" db="UniProtKB">
        <authorList>
            <consortium name="EnsemblMetazoa"/>
        </authorList>
    </citation>
    <scope>IDENTIFICATION</scope>
    <source>
        <strain evidence="2">p50T (Dazao)</strain>
    </source>
</reference>
<dbReference type="EnsemblMetazoa" id="XM_038015955.1">
    <property type="protein sequence ID" value="XP_037871883.1"/>
    <property type="gene ID" value="LOC105842955"/>
</dbReference>
<feature type="signal peptide" evidence="1">
    <location>
        <begin position="1"/>
        <end position="25"/>
    </location>
</feature>
<evidence type="ECO:0000256" key="1">
    <source>
        <dbReference type="SAM" id="SignalP"/>
    </source>
</evidence>
<evidence type="ECO:0000313" key="3">
    <source>
        <dbReference type="Proteomes" id="UP000005204"/>
    </source>
</evidence>
<keyword evidence="3" id="KW-1185">Reference proteome</keyword>
<proteinExistence type="predicted"/>
<reference evidence="3" key="1">
    <citation type="journal article" date="2008" name="Insect Biochem. Mol. Biol.">
        <title>The genome of a lepidopteran model insect, the silkworm Bombyx mori.</title>
        <authorList>
            <consortium name="International Silkworm Genome Consortium"/>
        </authorList>
    </citation>
    <scope>NUCLEOTIDE SEQUENCE [LARGE SCALE GENOMIC DNA]</scope>
    <source>
        <strain evidence="3">p50T</strain>
    </source>
</reference>
<dbReference type="AlphaFoldDB" id="A0A8R2R558"/>
<protein>
    <submittedName>
        <fullName evidence="2">Uncharacterized protein</fullName>
    </submittedName>
</protein>
<accession>A0A8R2R558</accession>
<evidence type="ECO:0000313" key="2">
    <source>
        <dbReference type="EnsemblMetazoa" id="XP_037871883.1"/>
    </source>
</evidence>
<organism evidence="2 3">
    <name type="scientific">Bombyx mori</name>
    <name type="common">Silk moth</name>
    <dbReference type="NCBI Taxonomy" id="7091"/>
    <lineage>
        <taxon>Eukaryota</taxon>
        <taxon>Metazoa</taxon>
        <taxon>Ecdysozoa</taxon>
        <taxon>Arthropoda</taxon>
        <taxon>Hexapoda</taxon>
        <taxon>Insecta</taxon>
        <taxon>Pterygota</taxon>
        <taxon>Neoptera</taxon>
        <taxon>Endopterygota</taxon>
        <taxon>Lepidoptera</taxon>
        <taxon>Glossata</taxon>
        <taxon>Ditrysia</taxon>
        <taxon>Bombycoidea</taxon>
        <taxon>Bombycidae</taxon>
        <taxon>Bombycinae</taxon>
        <taxon>Bombyx</taxon>
    </lineage>
</organism>
<feature type="chain" id="PRO_5035879149" evidence="1">
    <location>
        <begin position="26"/>
        <end position="237"/>
    </location>
</feature>
<keyword evidence="1" id="KW-0732">Signal</keyword>